<dbReference type="Proteomes" id="UP000634660">
    <property type="component" value="Unassembled WGS sequence"/>
</dbReference>
<gene>
    <name evidence="6" type="ORF">CP968_16035</name>
    <name evidence="5" type="ORF">GCM10010371_50540</name>
</gene>
<dbReference type="GO" id="GO:0003677">
    <property type="term" value="F:DNA binding"/>
    <property type="evidence" value="ECO:0007669"/>
    <property type="project" value="InterPro"/>
</dbReference>
<dbReference type="PROSITE" id="PS00622">
    <property type="entry name" value="HTH_LUXR_1"/>
    <property type="match status" value="1"/>
</dbReference>
<dbReference type="GO" id="GO:0004016">
    <property type="term" value="F:adenylate cyclase activity"/>
    <property type="evidence" value="ECO:0007669"/>
    <property type="project" value="TreeGrafter"/>
</dbReference>
<organism evidence="6 7">
    <name type="scientific">Streptomyces subrutilus</name>
    <dbReference type="NCBI Taxonomy" id="36818"/>
    <lineage>
        <taxon>Bacteria</taxon>
        <taxon>Bacillati</taxon>
        <taxon>Actinomycetota</taxon>
        <taxon>Actinomycetes</taxon>
        <taxon>Kitasatosporales</taxon>
        <taxon>Streptomycetaceae</taxon>
        <taxon>Streptomyces</taxon>
    </lineage>
</organism>
<dbReference type="Pfam" id="PF00196">
    <property type="entry name" value="GerE"/>
    <property type="match status" value="1"/>
</dbReference>
<proteinExistence type="predicted"/>
<dbReference type="PANTHER" id="PTHR16305">
    <property type="entry name" value="TESTICULAR SOLUBLE ADENYLYL CYCLASE"/>
    <property type="match status" value="1"/>
</dbReference>
<name>A0A5P2UKH4_9ACTN</name>
<dbReference type="SUPFAM" id="SSF46894">
    <property type="entry name" value="C-terminal effector domain of the bipartite response regulators"/>
    <property type="match status" value="1"/>
</dbReference>
<reference evidence="6 7" key="2">
    <citation type="submission" date="2017-09" db="EMBL/GenBank/DDBJ databases">
        <authorList>
            <person name="Lee N."/>
            <person name="Cho B.-K."/>
        </authorList>
    </citation>
    <scope>NUCLEOTIDE SEQUENCE [LARGE SCALE GENOMIC DNA]</scope>
    <source>
        <strain evidence="6 7">ATCC 27467</strain>
    </source>
</reference>
<dbReference type="EMBL" id="CP023701">
    <property type="protein sequence ID" value="QEU79638.1"/>
    <property type="molecule type" value="Genomic_DNA"/>
</dbReference>
<dbReference type="AlphaFoldDB" id="A0A5P2UKH4"/>
<dbReference type="InterPro" id="IPR016032">
    <property type="entry name" value="Sig_transdc_resp-reg_C-effctor"/>
</dbReference>
<reference evidence="5" key="3">
    <citation type="submission" date="2020-09" db="EMBL/GenBank/DDBJ databases">
        <authorList>
            <person name="Sun Q."/>
            <person name="Ohkuma M."/>
        </authorList>
    </citation>
    <scope>NUCLEOTIDE SEQUENCE</scope>
    <source>
        <strain evidence="5">JCM 4834</strain>
    </source>
</reference>
<dbReference type="PANTHER" id="PTHR16305:SF35">
    <property type="entry name" value="TRANSCRIPTIONAL ACTIVATOR DOMAIN"/>
    <property type="match status" value="1"/>
</dbReference>
<dbReference type="EMBL" id="BMVX01000022">
    <property type="protein sequence ID" value="GGZ84619.1"/>
    <property type="molecule type" value="Genomic_DNA"/>
</dbReference>
<dbReference type="SUPFAM" id="SSF52540">
    <property type="entry name" value="P-loop containing nucleoside triphosphate hydrolases"/>
    <property type="match status" value="1"/>
</dbReference>
<evidence type="ECO:0000256" key="3">
    <source>
        <dbReference type="SAM" id="MobiDB-lite"/>
    </source>
</evidence>
<dbReference type="GO" id="GO:0005737">
    <property type="term" value="C:cytoplasm"/>
    <property type="evidence" value="ECO:0007669"/>
    <property type="project" value="TreeGrafter"/>
</dbReference>
<dbReference type="PROSITE" id="PS50043">
    <property type="entry name" value="HTH_LUXR_2"/>
    <property type="match status" value="1"/>
</dbReference>
<sequence length="845" mass="88326">MHSPNGDLYHREREMGLLQGAVGELALGRPTVATIHGPHGIGKSALLNAVPRLLPPGTLVLRARCHPSESQFPYSMVSQLFDPVLGGAGGPGTPGPGLGEAGPTHEALLGLLRTTRSLAVDRPVAILVDDLTNADPHSLRWFSYIARRLDDLPVLMVATLPASAAAQVAEQLGPLPYLLRLWPEPLCPTCTTELVDRAFDSPVDQELAALCHTLAHGNPLVLHDLVTRLRRTHVPPGSPDPEQVLPIGAQALSETVLAWLDEDDPCASELLTQLAVLGPDTEPAVSAALSKHGEVHDQQARETLVRAGLLEAGAPGRFTHTAVRPAVLARVSAHERLVLHGRAAAVLARLGAPARQTADQLILAGCDWGIDVLRGAGIQAAGVGDHESAARYLRRALTLLEQRGAPGAEGDENAAKEAREREESFLDLTVRLGAVELHRDLDSCSRQAAAAADSPLGPVRRAEALARLASPALVSRIEGAQPFVRVCGELAALPAPPREHLLRLTAQTLLTGHRSGLRRAARLAAADPGDPAAHVFAGALAAAAAASGRLGTARRMALRVAAGPAGAPEGTAPASTAGPVGAALALTWTGDLDGAAALADRLISMSRASDDHATTLLAHLVRSEVRHRRDAHTDAHTDAEAALHLARRLNAPALAGAAAAAAARALVGLGRVAEAAALLTGEPAAGDAHPFIKALSLQAHGTVAAALGDHTAAVRLFLDCGHRLALRGITHPGCVTWRAQAAASYRALGEEAASATILDGAPRQRGTAPRPRPQPRQPERARTLLSPAEQRVAELVVRGSSSLEVAEKLFLSKRTVDTHLGRIYRKLGIHSRHELAGAIGEELPV</sequence>
<dbReference type="InterPro" id="IPR041664">
    <property type="entry name" value="AAA_16"/>
</dbReference>
<dbReference type="SMART" id="SM00421">
    <property type="entry name" value="HTH_LUXR"/>
    <property type="match status" value="1"/>
</dbReference>
<evidence type="ECO:0000313" key="7">
    <source>
        <dbReference type="Proteomes" id="UP000326831"/>
    </source>
</evidence>
<evidence type="ECO:0000313" key="5">
    <source>
        <dbReference type="EMBL" id="GGZ84619.1"/>
    </source>
</evidence>
<dbReference type="Pfam" id="PF13191">
    <property type="entry name" value="AAA_16"/>
    <property type="match status" value="1"/>
</dbReference>
<accession>A0A5P2UKH4</accession>
<dbReference type="GO" id="GO:0006355">
    <property type="term" value="P:regulation of DNA-templated transcription"/>
    <property type="evidence" value="ECO:0007669"/>
    <property type="project" value="InterPro"/>
</dbReference>
<keyword evidence="7" id="KW-1185">Reference proteome</keyword>
<reference evidence="5" key="1">
    <citation type="journal article" date="2014" name="Int. J. Syst. Evol. Microbiol.">
        <title>Complete genome sequence of Corynebacterium casei LMG S-19264T (=DSM 44701T), isolated from a smear-ripened cheese.</title>
        <authorList>
            <consortium name="US DOE Joint Genome Institute (JGI-PGF)"/>
            <person name="Walter F."/>
            <person name="Albersmeier A."/>
            <person name="Kalinowski J."/>
            <person name="Ruckert C."/>
        </authorList>
    </citation>
    <scope>NUCLEOTIDE SEQUENCE</scope>
    <source>
        <strain evidence="5">JCM 4834</strain>
    </source>
</reference>
<evidence type="ECO:0000256" key="2">
    <source>
        <dbReference type="ARBA" id="ARBA00022840"/>
    </source>
</evidence>
<dbReference type="InterPro" id="IPR000792">
    <property type="entry name" value="Tscrpt_reg_LuxR_C"/>
</dbReference>
<keyword evidence="1" id="KW-0547">Nucleotide-binding</keyword>
<dbReference type="PRINTS" id="PR00038">
    <property type="entry name" value="HTHLUXR"/>
</dbReference>
<feature type="domain" description="HTH luxR-type" evidence="4">
    <location>
        <begin position="778"/>
        <end position="843"/>
    </location>
</feature>
<evidence type="ECO:0000259" key="4">
    <source>
        <dbReference type="PROSITE" id="PS50043"/>
    </source>
</evidence>
<keyword evidence="2" id="KW-0067">ATP-binding</keyword>
<dbReference type="Gene3D" id="1.10.10.10">
    <property type="entry name" value="Winged helix-like DNA-binding domain superfamily/Winged helix DNA-binding domain"/>
    <property type="match status" value="1"/>
</dbReference>
<dbReference type="CDD" id="cd06170">
    <property type="entry name" value="LuxR_C_like"/>
    <property type="match status" value="1"/>
</dbReference>
<dbReference type="Proteomes" id="UP000326831">
    <property type="component" value="Chromosome"/>
</dbReference>
<evidence type="ECO:0000313" key="6">
    <source>
        <dbReference type="EMBL" id="QEU79638.1"/>
    </source>
</evidence>
<dbReference type="RefSeq" id="WP_150518654.1">
    <property type="nucleotide sequence ID" value="NZ_BMVX01000022.1"/>
</dbReference>
<dbReference type="InterPro" id="IPR027417">
    <property type="entry name" value="P-loop_NTPase"/>
</dbReference>
<dbReference type="KEGG" id="ssub:CP968_16035"/>
<dbReference type="GO" id="GO:0005524">
    <property type="term" value="F:ATP binding"/>
    <property type="evidence" value="ECO:0007669"/>
    <property type="project" value="UniProtKB-KW"/>
</dbReference>
<dbReference type="InterPro" id="IPR036388">
    <property type="entry name" value="WH-like_DNA-bd_sf"/>
</dbReference>
<protein>
    <recommendedName>
        <fullName evidence="4">HTH luxR-type domain-containing protein</fullName>
    </recommendedName>
</protein>
<dbReference type="OrthoDB" id="3178131at2"/>
<evidence type="ECO:0000256" key="1">
    <source>
        <dbReference type="ARBA" id="ARBA00022741"/>
    </source>
</evidence>
<feature type="region of interest" description="Disordered" evidence="3">
    <location>
        <begin position="756"/>
        <end position="780"/>
    </location>
</feature>